<dbReference type="InterPro" id="IPR003735">
    <property type="entry name" value="Metal_Tscrpt_repr"/>
</dbReference>
<dbReference type="AlphaFoldDB" id="A0A6M8SUJ9"/>
<proteinExistence type="inferred from homology"/>
<comment type="similarity">
    <text evidence="1">Belongs to the FrmR/RcnR family.</text>
</comment>
<reference evidence="2 3" key="1">
    <citation type="submission" date="2020-05" db="EMBL/GenBank/DDBJ databases">
        <title>Complete genome sequence of Deefgea sp. D17.</title>
        <authorList>
            <person name="Bae J.-W."/>
            <person name="Han J.E."/>
        </authorList>
    </citation>
    <scope>NUCLEOTIDE SEQUENCE [LARGE SCALE GENOMIC DNA]</scope>
    <source>
        <strain evidence="2 3">D17</strain>
    </source>
</reference>
<gene>
    <name evidence="2" type="ORF">HQN60_14095</name>
</gene>
<dbReference type="Gene3D" id="1.20.58.1000">
    <property type="entry name" value="Metal-sensitive repressor, helix protomer"/>
    <property type="match status" value="1"/>
</dbReference>
<dbReference type="GO" id="GO:0045892">
    <property type="term" value="P:negative regulation of DNA-templated transcription"/>
    <property type="evidence" value="ECO:0007669"/>
    <property type="project" value="UniProtKB-ARBA"/>
</dbReference>
<dbReference type="CDD" id="cd10148">
    <property type="entry name" value="CsoR-like_DUF156"/>
    <property type="match status" value="1"/>
</dbReference>
<accession>A0A8G1GV41</accession>
<dbReference type="Pfam" id="PF02583">
    <property type="entry name" value="Trns_repr_metal"/>
    <property type="match status" value="1"/>
</dbReference>
<dbReference type="Proteomes" id="UP000504844">
    <property type="component" value="Chromosome"/>
</dbReference>
<accession>A0A6M8SUJ9</accession>
<dbReference type="InterPro" id="IPR038390">
    <property type="entry name" value="Metal_Tscrpt_repr_sf"/>
</dbReference>
<dbReference type="KEGG" id="dee:HQN60_14095"/>
<organism evidence="2 3">
    <name type="scientific">Deefgea piscis</name>
    <dbReference type="NCBI Taxonomy" id="2739061"/>
    <lineage>
        <taxon>Bacteria</taxon>
        <taxon>Pseudomonadati</taxon>
        <taxon>Pseudomonadota</taxon>
        <taxon>Betaproteobacteria</taxon>
        <taxon>Neisseriales</taxon>
        <taxon>Chitinibacteraceae</taxon>
        <taxon>Deefgea</taxon>
    </lineage>
</organism>
<protein>
    <submittedName>
        <fullName evidence="2">Metal-sensitive transcriptional regulator</fullName>
    </submittedName>
</protein>
<evidence type="ECO:0000313" key="2">
    <source>
        <dbReference type="EMBL" id="QKJ67758.1"/>
    </source>
</evidence>
<dbReference type="RefSeq" id="WP_173534259.1">
    <property type="nucleotide sequence ID" value="NZ_CP054143.1"/>
</dbReference>
<evidence type="ECO:0000256" key="1">
    <source>
        <dbReference type="ARBA" id="ARBA00005260"/>
    </source>
</evidence>
<dbReference type="PANTHER" id="PTHR33677">
    <property type="entry name" value="TRANSCRIPTIONAL REPRESSOR FRMR-RELATED"/>
    <property type="match status" value="1"/>
</dbReference>
<evidence type="ECO:0000313" key="3">
    <source>
        <dbReference type="Proteomes" id="UP000504844"/>
    </source>
</evidence>
<sequence>MTSSTKKTQDKTQLPRPNRDLLIKRLNRIVGQVSGITRMVEEEKYSGDILNQVAAARSALDALGLILLEQQTQDCIAQALKSGQGDEAAAQLMQVVKKVRG</sequence>
<dbReference type="GO" id="GO:0003677">
    <property type="term" value="F:DNA binding"/>
    <property type="evidence" value="ECO:0007669"/>
    <property type="project" value="InterPro"/>
</dbReference>
<keyword evidence="3" id="KW-1185">Reference proteome</keyword>
<dbReference type="PANTHER" id="PTHR33677:SF3">
    <property type="entry name" value="COPPER-SENSING TRANSCRIPTIONAL REPRESSOR RICR"/>
    <property type="match status" value="1"/>
</dbReference>
<name>A0A6M8SUJ9_9NEIS</name>
<dbReference type="GO" id="GO:0046872">
    <property type="term" value="F:metal ion binding"/>
    <property type="evidence" value="ECO:0007669"/>
    <property type="project" value="InterPro"/>
</dbReference>
<dbReference type="EMBL" id="CP054143">
    <property type="protein sequence ID" value="QKJ67758.1"/>
    <property type="molecule type" value="Genomic_DNA"/>
</dbReference>